<dbReference type="Pfam" id="PF02179">
    <property type="entry name" value="BAG"/>
    <property type="match status" value="1"/>
</dbReference>
<dbReference type="Gene3D" id="3.10.20.90">
    <property type="entry name" value="Phosphatidylinositol 3-kinase Catalytic Subunit, Chain A, domain 1"/>
    <property type="match status" value="1"/>
</dbReference>
<dbReference type="PROSITE" id="PS50053">
    <property type="entry name" value="UBIQUITIN_2"/>
    <property type="match status" value="1"/>
</dbReference>
<name>A0AAD2CGZ0_9STRA</name>
<accession>A0AAD2CGZ0</accession>
<dbReference type="Gene3D" id="1.20.58.120">
    <property type="entry name" value="BAG domain"/>
    <property type="match status" value="1"/>
</dbReference>
<keyword evidence="3" id="KW-1185">Reference proteome</keyword>
<dbReference type="InterPro" id="IPR029071">
    <property type="entry name" value="Ubiquitin-like_domsf"/>
</dbReference>
<sequence>MASSNTRTLKVTGLGHSISFDMEDTSTVADLQTEISKKTKIPAIYQRLLARGKKFDISNLTLAEAGIEHRTKIILMHSAMYAQEKEGFEVLSKLSEEIDDLHAKKDSTPTNEMSEFITRICCKLDEVDVKGSENLRAQRKELIRKAESMDTNSNDKS</sequence>
<dbReference type="GO" id="GO:0051087">
    <property type="term" value="F:protein-folding chaperone binding"/>
    <property type="evidence" value="ECO:0007669"/>
    <property type="project" value="InterPro"/>
</dbReference>
<evidence type="ECO:0000313" key="3">
    <source>
        <dbReference type="Proteomes" id="UP001295423"/>
    </source>
</evidence>
<feature type="domain" description="Ubiquitin-like" evidence="1">
    <location>
        <begin position="8"/>
        <end position="76"/>
    </location>
</feature>
<dbReference type="CDD" id="cd17039">
    <property type="entry name" value="Ubl_ubiquitin_like"/>
    <property type="match status" value="1"/>
</dbReference>
<dbReference type="Proteomes" id="UP001295423">
    <property type="component" value="Unassembled WGS sequence"/>
</dbReference>
<dbReference type="InterPro" id="IPR036533">
    <property type="entry name" value="BAG_dom_sf"/>
</dbReference>
<organism evidence="2 3">
    <name type="scientific">Cylindrotheca closterium</name>
    <dbReference type="NCBI Taxonomy" id="2856"/>
    <lineage>
        <taxon>Eukaryota</taxon>
        <taxon>Sar</taxon>
        <taxon>Stramenopiles</taxon>
        <taxon>Ochrophyta</taxon>
        <taxon>Bacillariophyta</taxon>
        <taxon>Bacillariophyceae</taxon>
        <taxon>Bacillariophycidae</taxon>
        <taxon>Bacillariales</taxon>
        <taxon>Bacillariaceae</taxon>
        <taxon>Cylindrotheca</taxon>
    </lineage>
</organism>
<dbReference type="AlphaFoldDB" id="A0AAD2CGZ0"/>
<comment type="caution">
    <text evidence="2">The sequence shown here is derived from an EMBL/GenBank/DDBJ whole genome shotgun (WGS) entry which is preliminary data.</text>
</comment>
<evidence type="ECO:0000259" key="1">
    <source>
        <dbReference type="PROSITE" id="PS50053"/>
    </source>
</evidence>
<gene>
    <name evidence="2" type="ORF">CYCCA115_LOCUS3503</name>
</gene>
<proteinExistence type="predicted"/>
<dbReference type="SUPFAM" id="SSF63491">
    <property type="entry name" value="BAG domain"/>
    <property type="match status" value="1"/>
</dbReference>
<dbReference type="EMBL" id="CAKOGP040000313">
    <property type="protein sequence ID" value="CAJ1933886.1"/>
    <property type="molecule type" value="Genomic_DNA"/>
</dbReference>
<dbReference type="SUPFAM" id="SSF54236">
    <property type="entry name" value="Ubiquitin-like"/>
    <property type="match status" value="1"/>
</dbReference>
<dbReference type="SMART" id="SM00213">
    <property type="entry name" value="UBQ"/>
    <property type="match status" value="1"/>
</dbReference>
<dbReference type="InterPro" id="IPR000626">
    <property type="entry name" value="Ubiquitin-like_dom"/>
</dbReference>
<dbReference type="InterPro" id="IPR003103">
    <property type="entry name" value="BAG_domain"/>
</dbReference>
<protein>
    <recommendedName>
        <fullName evidence="1">Ubiquitin-like domain-containing protein</fullName>
    </recommendedName>
</protein>
<dbReference type="Pfam" id="PF00240">
    <property type="entry name" value="ubiquitin"/>
    <property type="match status" value="1"/>
</dbReference>
<evidence type="ECO:0000313" key="2">
    <source>
        <dbReference type="EMBL" id="CAJ1933886.1"/>
    </source>
</evidence>
<reference evidence="2" key="1">
    <citation type="submission" date="2023-08" db="EMBL/GenBank/DDBJ databases">
        <authorList>
            <person name="Audoor S."/>
            <person name="Bilcke G."/>
        </authorList>
    </citation>
    <scope>NUCLEOTIDE SEQUENCE</scope>
</reference>